<feature type="transmembrane region" description="Helical" evidence="1">
    <location>
        <begin position="80"/>
        <end position="102"/>
    </location>
</feature>
<gene>
    <name evidence="2" type="ORF">QWZ14_14585</name>
</gene>
<reference evidence="3" key="1">
    <citation type="journal article" date="2019" name="Int. J. Syst. Evol. Microbiol.">
        <title>The Global Catalogue of Microorganisms (GCM) 10K type strain sequencing project: providing services to taxonomists for standard genome sequencing and annotation.</title>
        <authorList>
            <consortium name="The Broad Institute Genomics Platform"/>
            <consortium name="The Broad Institute Genome Sequencing Center for Infectious Disease"/>
            <person name="Wu L."/>
            <person name="Ma J."/>
        </authorList>
    </citation>
    <scope>NUCLEOTIDE SEQUENCE [LARGE SCALE GENOMIC DNA]</scope>
    <source>
        <strain evidence="3">CECT 7131</strain>
    </source>
</reference>
<accession>A0ABT8A727</accession>
<evidence type="ECO:0000313" key="3">
    <source>
        <dbReference type="Proteomes" id="UP001529369"/>
    </source>
</evidence>
<evidence type="ECO:0000256" key="1">
    <source>
        <dbReference type="SAM" id="Phobius"/>
    </source>
</evidence>
<protein>
    <submittedName>
        <fullName evidence="2">Uncharacterized protein</fullName>
    </submittedName>
</protein>
<evidence type="ECO:0000313" key="2">
    <source>
        <dbReference type="EMBL" id="MDN3565592.1"/>
    </source>
</evidence>
<keyword evidence="1" id="KW-0812">Transmembrane</keyword>
<dbReference type="EMBL" id="JAUFPN010000150">
    <property type="protein sequence ID" value="MDN3565592.1"/>
    <property type="molecule type" value="Genomic_DNA"/>
</dbReference>
<dbReference type="RefSeq" id="WP_290317442.1">
    <property type="nucleotide sequence ID" value="NZ_JAUFPN010000150.1"/>
</dbReference>
<keyword evidence="1" id="KW-0472">Membrane</keyword>
<name>A0ABT8A727_9PROT</name>
<proteinExistence type="predicted"/>
<organism evidence="2 3">
    <name type="scientific">Paeniroseomonas aquatica</name>
    <dbReference type="NCBI Taxonomy" id="373043"/>
    <lineage>
        <taxon>Bacteria</taxon>
        <taxon>Pseudomonadati</taxon>
        <taxon>Pseudomonadota</taxon>
        <taxon>Alphaproteobacteria</taxon>
        <taxon>Acetobacterales</taxon>
        <taxon>Acetobacteraceae</taxon>
        <taxon>Paeniroseomonas</taxon>
    </lineage>
</organism>
<feature type="transmembrane region" description="Helical" evidence="1">
    <location>
        <begin position="122"/>
        <end position="140"/>
    </location>
</feature>
<sequence>MDRTTDRAVMALLLGGVALATVTALYLPALHVRSADRALLGLSSWQVVPVTTLLLFAALAAALAVHWVPRWRHLRLPVTVAAIVMLFVPPLAALAAGVSPGTEARALLVRHSGNAAPWVDPGWGTLVLLAAGSLIGLGLWREEHPAGAAETPLH</sequence>
<keyword evidence="3" id="KW-1185">Reference proteome</keyword>
<feature type="transmembrane region" description="Helical" evidence="1">
    <location>
        <begin position="48"/>
        <end position="68"/>
    </location>
</feature>
<dbReference type="Proteomes" id="UP001529369">
    <property type="component" value="Unassembled WGS sequence"/>
</dbReference>
<keyword evidence="1" id="KW-1133">Transmembrane helix</keyword>
<comment type="caution">
    <text evidence="2">The sequence shown here is derived from an EMBL/GenBank/DDBJ whole genome shotgun (WGS) entry which is preliminary data.</text>
</comment>